<dbReference type="AlphaFoldDB" id="A0A9W6XKT5"/>
<dbReference type="EMBL" id="BSXT01001343">
    <property type="protein sequence ID" value="GMF41511.1"/>
    <property type="molecule type" value="Genomic_DNA"/>
</dbReference>
<dbReference type="OrthoDB" id="6766775at2759"/>
<reference evidence="2" key="1">
    <citation type="submission" date="2023-04" db="EMBL/GenBank/DDBJ databases">
        <title>Phytophthora fragariaefolia NBRC 109709.</title>
        <authorList>
            <person name="Ichikawa N."/>
            <person name="Sato H."/>
            <person name="Tonouchi N."/>
        </authorList>
    </citation>
    <scope>NUCLEOTIDE SEQUENCE</scope>
    <source>
        <strain evidence="2">NBRC 109709</strain>
    </source>
</reference>
<keyword evidence="3" id="KW-1185">Reference proteome</keyword>
<sequence length="252" mass="26884">MLDGSANARKRMVDDLVEARQKILKENAEIERLRAAVAREFQPLARIVDRLYNALGCNDVMPVQTFLKETSVGLISSVGLVATLFVQPVLGASSSSNGGDVKRTRKQSEDQLAMVRASLGANLRPSDPTRSLNAVRAFLPEFLGGPAASIGYGGASSPQATSPVASASATTSFGGAGTEFNIDKQLSGTSVLTASIAEDEPESPRSDEEDCDRPLTRIELQKRAAKSFASLQSSPKLQPIRAKAVMSKKKKY</sequence>
<organism evidence="2 3">
    <name type="scientific">Phytophthora fragariaefolia</name>
    <dbReference type="NCBI Taxonomy" id="1490495"/>
    <lineage>
        <taxon>Eukaryota</taxon>
        <taxon>Sar</taxon>
        <taxon>Stramenopiles</taxon>
        <taxon>Oomycota</taxon>
        <taxon>Peronosporomycetes</taxon>
        <taxon>Peronosporales</taxon>
        <taxon>Peronosporaceae</taxon>
        <taxon>Phytophthora</taxon>
    </lineage>
</organism>
<evidence type="ECO:0000256" key="1">
    <source>
        <dbReference type="SAM" id="MobiDB-lite"/>
    </source>
</evidence>
<gene>
    <name evidence="2" type="ORF">Pfra01_001318700</name>
</gene>
<name>A0A9W6XKT5_9STRA</name>
<evidence type="ECO:0000313" key="3">
    <source>
        <dbReference type="Proteomes" id="UP001165121"/>
    </source>
</evidence>
<proteinExistence type="predicted"/>
<dbReference type="Proteomes" id="UP001165121">
    <property type="component" value="Unassembled WGS sequence"/>
</dbReference>
<feature type="region of interest" description="Disordered" evidence="1">
    <location>
        <begin position="194"/>
        <end position="215"/>
    </location>
</feature>
<accession>A0A9W6XKT5</accession>
<evidence type="ECO:0000313" key="2">
    <source>
        <dbReference type="EMBL" id="GMF41511.1"/>
    </source>
</evidence>
<feature type="compositionally biased region" description="Basic and acidic residues" evidence="1">
    <location>
        <begin position="202"/>
        <end position="215"/>
    </location>
</feature>
<protein>
    <submittedName>
        <fullName evidence="2">Unnamed protein product</fullName>
    </submittedName>
</protein>
<comment type="caution">
    <text evidence="2">The sequence shown here is derived from an EMBL/GenBank/DDBJ whole genome shotgun (WGS) entry which is preliminary data.</text>
</comment>